<dbReference type="GO" id="GO:0005840">
    <property type="term" value="C:ribosome"/>
    <property type="evidence" value="ECO:0007669"/>
    <property type="project" value="UniProtKB-KW"/>
</dbReference>
<comment type="similarity">
    <text evidence="1 3">Belongs to the bacterial ribosomal protein bS6 family.</text>
</comment>
<name>A0A317JPT7_9BACT</name>
<dbReference type="Pfam" id="PF01250">
    <property type="entry name" value="Ribosomal_S6"/>
    <property type="match status" value="1"/>
</dbReference>
<dbReference type="GO" id="GO:0006412">
    <property type="term" value="P:translation"/>
    <property type="evidence" value="ECO:0007669"/>
    <property type="project" value="UniProtKB-UniRule"/>
</dbReference>
<dbReference type="PANTHER" id="PTHR21011:SF1">
    <property type="entry name" value="SMALL RIBOSOMAL SUBUNIT PROTEIN BS6M"/>
    <property type="match status" value="1"/>
</dbReference>
<comment type="function">
    <text evidence="3">Binds together with bS18 to 16S ribosomal RNA.</text>
</comment>
<dbReference type="InterPro" id="IPR020814">
    <property type="entry name" value="Ribosomal_S6_plastid/chlpt"/>
</dbReference>
<dbReference type="GO" id="GO:1990904">
    <property type="term" value="C:ribonucleoprotein complex"/>
    <property type="evidence" value="ECO:0007669"/>
    <property type="project" value="UniProtKB-KW"/>
</dbReference>
<dbReference type="HAMAP" id="MF_00360">
    <property type="entry name" value="Ribosomal_bS6"/>
    <property type="match status" value="1"/>
</dbReference>
<dbReference type="GO" id="GO:0005737">
    <property type="term" value="C:cytoplasm"/>
    <property type="evidence" value="ECO:0007669"/>
    <property type="project" value="UniProtKB-ARBA"/>
</dbReference>
<protein>
    <recommendedName>
        <fullName evidence="2 3">Small ribosomal subunit protein bS6</fullName>
    </recommendedName>
</protein>
<keyword evidence="3" id="KW-0687">Ribonucleoprotein</keyword>
<dbReference type="InterPro" id="IPR000529">
    <property type="entry name" value="Ribosomal_bS6"/>
</dbReference>
<dbReference type="GO" id="GO:0003735">
    <property type="term" value="F:structural constituent of ribosome"/>
    <property type="evidence" value="ECO:0007669"/>
    <property type="project" value="InterPro"/>
</dbReference>
<keyword evidence="3" id="KW-0699">rRNA-binding</keyword>
<keyword evidence="3 4" id="KW-0689">Ribosomal protein</keyword>
<dbReference type="EMBL" id="PSRQ01000021">
    <property type="protein sequence ID" value="PWU23879.1"/>
    <property type="molecule type" value="Genomic_DNA"/>
</dbReference>
<proteinExistence type="inferred from homology"/>
<comment type="caution">
    <text evidence="4">The sequence shown here is derived from an EMBL/GenBank/DDBJ whole genome shotgun (WGS) entry which is preliminary data.</text>
</comment>
<accession>A0A317JPT7</accession>
<evidence type="ECO:0000256" key="3">
    <source>
        <dbReference type="HAMAP-Rule" id="MF_00360"/>
    </source>
</evidence>
<gene>
    <name evidence="3 4" type="primary">rpsF</name>
    <name evidence="4" type="ORF">C5B42_01430</name>
</gene>
<evidence type="ECO:0000313" key="4">
    <source>
        <dbReference type="EMBL" id="PWU23879.1"/>
    </source>
</evidence>
<reference evidence="4 5" key="1">
    <citation type="submission" date="2018-02" db="EMBL/GenBank/DDBJ databases">
        <title>Genomic Reconstructions from Amazon Rainforest and Pasture Soil Reveal Novel Insights into the Physiology of Candidate Phyla in Tropical Sites.</title>
        <authorList>
            <person name="Kroeger M.E."/>
            <person name="Delmont T."/>
            <person name="Eren A.M."/>
            <person name="Guo J."/>
            <person name="Meyer K.M."/>
            <person name="Khan K."/>
            <person name="Rodrigues J.L.M."/>
            <person name="Bohannan B.J.M."/>
            <person name="Tringe S."/>
            <person name="Borges C.D."/>
            <person name="Tiedje J."/>
            <person name="Tsai S.M."/>
            <person name="Nusslein K."/>
        </authorList>
    </citation>
    <scope>NUCLEOTIDE SEQUENCE [LARGE SCALE GENOMIC DNA]</scope>
    <source>
        <strain evidence="4">Amazon FNV 2010 28 9</strain>
    </source>
</reference>
<dbReference type="Gene3D" id="3.30.70.60">
    <property type="match status" value="1"/>
</dbReference>
<dbReference type="SUPFAM" id="SSF54995">
    <property type="entry name" value="Ribosomal protein S6"/>
    <property type="match status" value="1"/>
</dbReference>
<organism evidence="4 5">
    <name type="scientific">Candidatus Cerribacteria bacterium 'Amazon FNV 2010 28 9'</name>
    <dbReference type="NCBI Taxonomy" id="2081795"/>
    <lineage>
        <taxon>Bacteria</taxon>
        <taxon>Candidatus Cerribacteria</taxon>
    </lineage>
</organism>
<evidence type="ECO:0000256" key="1">
    <source>
        <dbReference type="ARBA" id="ARBA00009512"/>
    </source>
</evidence>
<dbReference type="CDD" id="cd00473">
    <property type="entry name" value="bS6"/>
    <property type="match status" value="1"/>
</dbReference>
<keyword evidence="3" id="KW-0694">RNA-binding</keyword>
<dbReference type="GO" id="GO:0070181">
    <property type="term" value="F:small ribosomal subunit rRNA binding"/>
    <property type="evidence" value="ECO:0007669"/>
    <property type="project" value="TreeGrafter"/>
</dbReference>
<sequence>MVKTYELTVLVNPSYTPEEVKAVSNAIRKIITSVNGKVDKEENWGKKALSYLIKKEREALFLFFEISVDTQFAQKVEADVRLMDEVRRELFVIKEA</sequence>
<dbReference type="NCBIfam" id="TIGR00166">
    <property type="entry name" value="S6"/>
    <property type="match status" value="1"/>
</dbReference>
<evidence type="ECO:0000313" key="5">
    <source>
        <dbReference type="Proteomes" id="UP000246104"/>
    </source>
</evidence>
<evidence type="ECO:0000256" key="2">
    <source>
        <dbReference type="ARBA" id="ARBA00035294"/>
    </source>
</evidence>
<dbReference type="InterPro" id="IPR014717">
    <property type="entry name" value="Transl_elong_EF1B/ribsomal_bS6"/>
</dbReference>
<dbReference type="Proteomes" id="UP000246104">
    <property type="component" value="Unassembled WGS sequence"/>
</dbReference>
<dbReference type="AlphaFoldDB" id="A0A317JPT7"/>
<dbReference type="PANTHER" id="PTHR21011">
    <property type="entry name" value="MITOCHONDRIAL 28S RIBOSOMAL PROTEIN S6"/>
    <property type="match status" value="1"/>
</dbReference>
<dbReference type="InterPro" id="IPR035980">
    <property type="entry name" value="Ribosomal_bS6_sf"/>
</dbReference>